<evidence type="ECO:0000313" key="3">
    <source>
        <dbReference type="Proteomes" id="UP000828390"/>
    </source>
</evidence>
<proteinExistence type="predicted"/>
<reference evidence="2" key="2">
    <citation type="submission" date="2020-11" db="EMBL/GenBank/DDBJ databases">
        <authorList>
            <person name="McCartney M.A."/>
            <person name="Auch B."/>
            <person name="Kono T."/>
            <person name="Mallez S."/>
            <person name="Becker A."/>
            <person name="Gohl D.M."/>
            <person name="Silverstein K.A.T."/>
            <person name="Koren S."/>
            <person name="Bechman K.B."/>
            <person name="Herman A."/>
            <person name="Abrahante J.E."/>
            <person name="Garbe J."/>
        </authorList>
    </citation>
    <scope>NUCLEOTIDE SEQUENCE</scope>
    <source>
        <strain evidence="2">Duluth1</strain>
        <tissue evidence="2">Whole animal</tissue>
    </source>
</reference>
<accession>A0A9D4CJQ3</accession>
<name>A0A9D4CJQ3_DREPO</name>
<keyword evidence="3" id="KW-1185">Reference proteome</keyword>
<sequence length="322" mass="36987">MRLFQAQNFYGDTSAPPPPPPFSIDREVTRVMPVYLNQYRDGRRLPTPEKVAVLELSNSFERRRLGKHQRILNDISERCRAQEIDDLSNKLSAKVNLHQAGKPKEMTLYNTTFMGSRLMSKSPPHGIPPFDTADIMNEPEIPFKPNIFEKNYKQFPARRVMRQQTKFEFLRQPTQFPKVEPTQWPKSSSSDSKVHSIRATLAKRQQINGPIQLDHYISPRPDLAPLVLPSIERFHVSAPLESIERSDTCFSTSRMVLGKRSRTQLTMNSSRQPEHRPHEPINLASFGHEYSQLPLTNGHSPPPNSIHELDPPPTLDRLDNTE</sequence>
<evidence type="ECO:0000313" key="2">
    <source>
        <dbReference type="EMBL" id="KAH3726585.1"/>
    </source>
</evidence>
<dbReference type="Proteomes" id="UP000828390">
    <property type="component" value="Unassembled WGS sequence"/>
</dbReference>
<comment type="caution">
    <text evidence="2">The sequence shown here is derived from an EMBL/GenBank/DDBJ whole genome shotgun (WGS) entry which is preliminary data.</text>
</comment>
<organism evidence="2 3">
    <name type="scientific">Dreissena polymorpha</name>
    <name type="common">Zebra mussel</name>
    <name type="synonym">Mytilus polymorpha</name>
    <dbReference type="NCBI Taxonomy" id="45954"/>
    <lineage>
        <taxon>Eukaryota</taxon>
        <taxon>Metazoa</taxon>
        <taxon>Spiralia</taxon>
        <taxon>Lophotrochozoa</taxon>
        <taxon>Mollusca</taxon>
        <taxon>Bivalvia</taxon>
        <taxon>Autobranchia</taxon>
        <taxon>Heteroconchia</taxon>
        <taxon>Euheterodonta</taxon>
        <taxon>Imparidentia</taxon>
        <taxon>Neoheterodontei</taxon>
        <taxon>Myida</taxon>
        <taxon>Dreissenoidea</taxon>
        <taxon>Dreissenidae</taxon>
        <taxon>Dreissena</taxon>
    </lineage>
</organism>
<evidence type="ECO:0000256" key="1">
    <source>
        <dbReference type="SAM" id="MobiDB-lite"/>
    </source>
</evidence>
<reference evidence="2" key="1">
    <citation type="journal article" date="2019" name="bioRxiv">
        <title>The Genome of the Zebra Mussel, Dreissena polymorpha: A Resource for Invasive Species Research.</title>
        <authorList>
            <person name="McCartney M.A."/>
            <person name="Auch B."/>
            <person name="Kono T."/>
            <person name="Mallez S."/>
            <person name="Zhang Y."/>
            <person name="Obille A."/>
            <person name="Becker A."/>
            <person name="Abrahante J.E."/>
            <person name="Garbe J."/>
            <person name="Badalamenti J.P."/>
            <person name="Herman A."/>
            <person name="Mangelson H."/>
            <person name="Liachko I."/>
            <person name="Sullivan S."/>
            <person name="Sone E.D."/>
            <person name="Koren S."/>
            <person name="Silverstein K.A.T."/>
            <person name="Beckman K.B."/>
            <person name="Gohl D.M."/>
        </authorList>
    </citation>
    <scope>NUCLEOTIDE SEQUENCE</scope>
    <source>
        <strain evidence="2">Duluth1</strain>
        <tissue evidence="2">Whole animal</tissue>
    </source>
</reference>
<feature type="region of interest" description="Disordered" evidence="1">
    <location>
        <begin position="260"/>
        <end position="322"/>
    </location>
</feature>
<dbReference type="OrthoDB" id="6287208at2759"/>
<gene>
    <name evidence="2" type="ORF">DPMN_052452</name>
</gene>
<dbReference type="EMBL" id="JAIWYP010000012">
    <property type="protein sequence ID" value="KAH3726585.1"/>
    <property type="molecule type" value="Genomic_DNA"/>
</dbReference>
<protein>
    <submittedName>
        <fullName evidence="2">Uncharacterized protein</fullName>
    </submittedName>
</protein>
<dbReference type="AlphaFoldDB" id="A0A9D4CJQ3"/>